<reference evidence="6" key="2">
    <citation type="submission" date="2021-04" db="EMBL/GenBank/DDBJ databases">
        <authorList>
            <person name="Gilroy R."/>
        </authorList>
    </citation>
    <scope>NUCLEOTIDE SEQUENCE</scope>
    <source>
        <strain evidence="6">ChiHecec2B26-446</strain>
    </source>
</reference>
<evidence type="ECO:0000256" key="4">
    <source>
        <dbReference type="PROSITE-ProRule" id="PRU00335"/>
    </source>
</evidence>
<dbReference type="PANTHER" id="PTHR30055:SF234">
    <property type="entry name" value="HTH-TYPE TRANSCRIPTIONAL REGULATOR BETI"/>
    <property type="match status" value="1"/>
</dbReference>
<sequence length="197" mass="21725">MALTKKEALLQAAKDLFGECGYNETTFKKIAERAGVAMGLMTHHFGNKEKLFLACGLEVLENFLGKLRETTAQSPNGMAAILDYCKAYLDFSIDPSTNWLVLVRCSPYSDMKTTADRDIMNEKFLEIHGVLIDAIKRGLDDGSIVKVEPVQTATIIVSLMVGVNRTRVLTPYAPDGFYEQALEFVKRAITPVPGQAS</sequence>
<dbReference type="SUPFAM" id="SSF46689">
    <property type="entry name" value="Homeodomain-like"/>
    <property type="match status" value="1"/>
</dbReference>
<comment type="caution">
    <text evidence="6">The sequence shown here is derived from an EMBL/GenBank/DDBJ whole genome shotgun (WGS) entry which is preliminary data.</text>
</comment>
<dbReference type="AlphaFoldDB" id="A0A9D1PXB0"/>
<feature type="domain" description="HTH tetR-type" evidence="5">
    <location>
        <begin position="3"/>
        <end position="63"/>
    </location>
</feature>
<evidence type="ECO:0000256" key="2">
    <source>
        <dbReference type="ARBA" id="ARBA00023125"/>
    </source>
</evidence>
<proteinExistence type="predicted"/>
<dbReference type="InterPro" id="IPR009057">
    <property type="entry name" value="Homeodomain-like_sf"/>
</dbReference>
<name>A0A9D1PXB0_9BACT</name>
<keyword evidence="1" id="KW-0805">Transcription regulation</keyword>
<evidence type="ECO:0000259" key="5">
    <source>
        <dbReference type="PROSITE" id="PS50977"/>
    </source>
</evidence>
<dbReference type="PROSITE" id="PS50977">
    <property type="entry name" value="HTH_TETR_2"/>
    <property type="match status" value="1"/>
</dbReference>
<evidence type="ECO:0000256" key="3">
    <source>
        <dbReference type="ARBA" id="ARBA00023163"/>
    </source>
</evidence>
<organism evidence="6 7">
    <name type="scientific">Candidatus Desulfovibrio intestinipullorum</name>
    <dbReference type="NCBI Taxonomy" id="2838536"/>
    <lineage>
        <taxon>Bacteria</taxon>
        <taxon>Pseudomonadati</taxon>
        <taxon>Thermodesulfobacteriota</taxon>
        <taxon>Desulfovibrionia</taxon>
        <taxon>Desulfovibrionales</taxon>
        <taxon>Desulfovibrionaceae</taxon>
        <taxon>Desulfovibrio</taxon>
    </lineage>
</organism>
<dbReference type="InterPro" id="IPR050109">
    <property type="entry name" value="HTH-type_TetR-like_transc_reg"/>
</dbReference>
<dbReference type="SUPFAM" id="SSF48498">
    <property type="entry name" value="Tetracyclin repressor-like, C-terminal domain"/>
    <property type="match status" value="1"/>
</dbReference>
<keyword evidence="2 4" id="KW-0238">DNA-binding</keyword>
<evidence type="ECO:0000256" key="1">
    <source>
        <dbReference type="ARBA" id="ARBA00023015"/>
    </source>
</evidence>
<gene>
    <name evidence="6" type="ORF">H9894_03920</name>
</gene>
<keyword evidence="3" id="KW-0804">Transcription</keyword>
<dbReference type="Pfam" id="PF00440">
    <property type="entry name" value="TetR_N"/>
    <property type="match status" value="1"/>
</dbReference>
<dbReference type="PANTHER" id="PTHR30055">
    <property type="entry name" value="HTH-TYPE TRANSCRIPTIONAL REGULATOR RUTR"/>
    <property type="match status" value="1"/>
</dbReference>
<dbReference type="Proteomes" id="UP000886752">
    <property type="component" value="Unassembled WGS sequence"/>
</dbReference>
<dbReference type="GO" id="GO:0000976">
    <property type="term" value="F:transcription cis-regulatory region binding"/>
    <property type="evidence" value="ECO:0007669"/>
    <property type="project" value="TreeGrafter"/>
</dbReference>
<dbReference type="Gene3D" id="1.10.357.10">
    <property type="entry name" value="Tetracycline Repressor, domain 2"/>
    <property type="match status" value="1"/>
</dbReference>
<evidence type="ECO:0000313" key="7">
    <source>
        <dbReference type="Proteomes" id="UP000886752"/>
    </source>
</evidence>
<feature type="DNA-binding region" description="H-T-H motif" evidence="4">
    <location>
        <begin position="26"/>
        <end position="45"/>
    </location>
</feature>
<reference evidence="6" key="1">
    <citation type="journal article" date="2021" name="PeerJ">
        <title>Extensive microbial diversity within the chicken gut microbiome revealed by metagenomics and culture.</title>
        <authorList>
            <person name="Gilroy R."/>
            <person name="Ravi A."/>
            <person name="Getino M."/>
            <person name="Pursley I."/>
            <person name="Horton D.L."/>
            <person name="Alikhan N.F."/>
            <person name="Baker D."/>
            <person name="Gharbi K."/>
            <person name="Hall N."/>
            <person name="Watson M."/>
            <person name="Adriaenssens E.M."/>
            <person name="Foster-Nyarko E."/>
            <person name="Jarju S."/>
            <person name="Secka A."/>
            <person name="Antonio M."/>
            <person name="Oren A."/>
            <person name="Chaudhuri R.R."/>
            <person name="La Ragione R."/>
            <person name="Hildebrand F."/>
            <person name="Pallen M.J."/>
        </authorList>
    </citation>
    <scope>NUCLEOTIDE SEQUENCE</scope>
    <source>
        <strain evidence="6">ChiHecec2B26-446</strain>
    </source>
</reference>
<dbReference type="Gene3D" id="1.10.10.60">
    <property type="entry name" value="Homeodomain-like"/>
    <property type="match status" value="1"/>
</dbReference>
<protein>
    <submittedName>
        <fullName evidence="6">TetR/AcrR family transcriptional regulator</fullName>
    </submittedName>
</protein>
<dbReference type="GO" id="GO:0003700">
    <property type="term" value="F:DNA-binding transcription factor activity"/>
    <property type="evidence" value="ECO:0007669"/>
    <property type="project" value="TreeGrafter"/>
</dbReference>
<evidence type="ECO:0000313" key="6">
    <source>
        <dbReference type="EMBL" id="HIW00317.1"/>
    </source>
</evidence>
<dbReference type="PRINTS" id="PR00455">
    <property type="entry name" value="HTHTETR"/>
</dbReference>
<accession>A0A9D1PXB0</accession>
<dbReference type="EMBL" id="DXHV01000042">
    <property type="protein sequence ID" value="HIW00317.1"/>
    <property type="molecule type" value="Genomic_DNA"/>
</dbReference>
<dbReference type="InterPro" id="IPR001647">
    <property type="entry name" value="HTH_TetR"/>
</dbReference>
<dbReference type="InterPro" id="IPR036271">
    <property type="entry name" value="Tet_transcr_reg_TetR-rel_C_sf"/>
</dbReference>